<evidence type="ECO:0000313" key="3">
    <source>
        <dbReference type="Proteomes" id="UP000637720"/>
    </source>
</evidence>
<feature type="region of interest" description="Disordered" evidence="1">
    <location>
        <begin position="90"/>
        <end position="144"/>
    </location>
</feature>
<gene>
    <name evidence="2" type="ORF">GCM10007043_22930</name>
</gene>
<dbReference type="Proteomes" id="UP000637720">
    <property type="component" value="Unassembled WGS sequence"/>
</dbReference>
<sequence>MRSHLDRFCPVCNGLEPFVCPCPCCGHALDDQGRLWDWVGPYSPYMPIAELAELYADRDGFGAGACLHVATCPACGTVQRVAIAELPMPALSGKAPAPPAHARAFPSRAREEDPLPLSPFSPSDAFTPPKTENRPAAQKELPLS</sequence>
<accession>A0A8J3BG82</accession>
<name>A0A8J3BG82_9BACI</name>
<organism evidence="2 3">
    <name type="scientific">Calditerricola satsumensis</name>
    <dbReference type="NCBI Taxonomy" id="373054"/>
    <lineage>
        <taxon>Bacteria</taxon>
        <taxon>Bacillati</taxon>
        <taxon>Bacillota</taxon>
        <taxon>Bacilli</taxon>
        <taxon>Bacillales</taxon>
        <taxon>Bacillaceae</taxon>
        <taxon>Calditerricola</taxon>
    </lineage>
</organism>
<reference evidence="2" key="2">
    <citation type="submission" date="2020-09" db="EMBL/GenBank/DDBJ databases">
        <authorList>
            <person name="Sun Q."/>
            <person name="Ohkuma M."/>
        </authorList>
    </citation>
    <scope>NUCLEOTIDE SEQUENCE</scope>
    <source>
        <strain evidence="2">JCM 14719</strain>
    </source>
</reference>
<comment type="caution">
    <text evidence="2">The sequence shown here is derived from an EMBL/GenBank/DDBJ whole genome shotgun (WGS) entry which is preliminary data.</text>
</comment>
<evidence type="ECO:0000313" key="2">
    <source>
        <dbReference type="EMBL" id="GGK08275.1"/>
    </source>
</evidence>
<protein>
    <submittedName>
        <fullName evidence="2">Uncharacterized protein</fullName>
    </submittedName>
</protein>
<dbReference type="EMBL" id="BMOF01000076">
    <property type="protein sequence ID" value="GGK08275.1"/>
    <property type="molecule type" value="Genomic_DNA"/>
</dbReference>
<keyword evidence="3" id="KW-1185">Reference proteome</keyword>
<dbReference type="AlphaFoldDB" id="A0A8J3BG82"/>
<dbReference type="RefSeq" id="WP_054671544.1">
    <property type="nucleotide sequence ID" value="NZ_BMOF01000076.1"/>
</dbReference>
<evidence type="ECO:0000256" key="1">
    <source>
        <dbReference type="SAM" id="MobiDB-lite"/>
    </source>
</evidence>
<proteinExistence type="predicted"/>
<reference evidence="2" key="1">
    <citation type="journal article" date="2014" name="Int. J. Syst. Evol. Microbiol.">
        <title>Complete genome sequence of Corynebacterium casei LMG S-19264T (=DSM 44701T), isolated from a smear-ripened cheese.</title>
        <authorList>
            <consortium name="US DOE Joint Genome Institute (JGI-PGF)"/>
            <person name="Walter F."/>
            <person name="Albersmeier A."/>
            <person name="Kalinowski J."/>
            <person name="Ruckert C."/>
        </authorList>
    </citation>
    <scope>NUCLEOTIDE SEQUENCE</scope>
    <source>
        <strain evidence="2">JCM 14719</strain>
    </source>
</reference>